<evidence type="ECO:0000313" key="17">
    <source>
        <dbReference type="EMBL" id="AGR45609.1"/>
    </source>
</evidence>
<keyword evidence="13" id="KW-0732">Signal</keyword>
<evidence type="ECO:0000256" key="7">
    <source>
        <dbReference type="ARBA" id="ARBA00022982"/>
    </source>
</evidence>
<dbReference type="InterPro" id="IPR037011">
    <property type="entry name" value="Phycoerythr-like_a_sf"/>
</dbReference>
<keyword evidence="8" id="KW-0157">Chromophore</keyword>
<keyword evidence="6" id="KW-0934">Plastid</keyword>
<evidence type="ECO:0000256" key="13">
    <source>
        <dbReference type="SAM" id="SignalP"/>
    </source>
</evidence>
<feature type="binding site" evidence="18 19">
    <location>
        <position position="67"/>
    </location>
    <ligand>
        <name>(2R,3E)-phycocyanobilin</name>
        <dbReference type="ChEBI" id="CHEBI:85275"/>
        <label>1</label>
        <note>covalent</note>
    </ligand>
</feature>
<dbReference type="GO" id="GO:0030089">
    <property type="term" value="C:phycobilisome"/>
    <property type="evidence" value="ECO:0007669"/>
    <property type="project" value="InterPro"/>
</dbReference>
<feature type="signal peptide" evidence="13">
    <location>
        <begin position="1"/>
        <end position="16"/>
    </location>
</feature>
<evidence type="ECO:0000256" key="10">
    <source>
        <dbReference type="ARBA" id="ARBA00023136"/>
    </source>
</evidence>
<dbReference type="SUPFAM" id="SSF56568">
    <property type="entry name" value="Non-globular alpha+beta subunits of globular proteins"/>
    <property type="match status" value="1"/>
</dbReference>
<evidence type="ECO:0000256" key="11">
    <source>
        <dbReference type="ARBA" id="ARBA00023307"/>
    </source>
</evidence>
<keyword evidence="3" id="KW-0813">Transport</keyword>
<keyword evidence="18 19" id="KW-0002">3D-structure</keyword>
<reference evidence="18 19" key="2">
    <citation type="journal article" date="2022" name="ACS Cent. Sci.">
        <title>Controllable Phycobilin Modification: An Alternative Photoacclimation Response in Cryptophyte Algae.</title>
        <authorList>
            <person name="Spangler L.C."/>
            <person name="Yu M."/>
            <person name="Jeffrey P.D."/>
            <person name="Scholes G.D."/>
        </authorList>
    </citation>
    <scope>X-RAY CRYSTALLOGRAPHY (1.80 ANGSTROMS) OF 49-109 IN COMPLEX WITH (2R,3E)-PHYCOCYANOBILIN</scope>
</reference>
<feature type="chain" id="PRO_5007371518" evidence="13">
    <location>
        <begin position="17"/>
        <end position="110"/>
    </location>
</feature>
<dbReference type="GO" id="GO:0009535">
    <property type="term" value="C:chloroplast thylakoid membrane"/>
    <property type="evidence" value="ECO:0007669"/>
    <property type="project" value="UniProtKB-SubCell"/>
</dbReference>
<organism evidence="15">
    <name type="scientific">Hemiselmis pacifica</name>
    <dbReference type="NCBI Taxonomy" id="478131"/>
    <lineage>
        <taxon>Eukaryota</taxon>
        <taxon>Cryptophyceae</taxon>
        <taxon>Cryptomonadales</taxon>
        <taxon>Hemiselmidaceae</taxon>
        <taxon>Hemiselmis</taxon>
    </lineage>
</organism>
<name>A0A067XP79_9CRYP</name>
<evidence type="ECO:0000256" key="2">
    <source>
        <dbReference type="ARBA" id="ARBA00010039"/>
    </source>
</evidence>
<keyword evidence="5" id="KW-0602">Photosynthesis</keyword>
<keyword evidence="11" id="KW-0089">Bile pigment</keyword>
<evidence type="ECO:0000256" key="8">
    <source>
        <dbReference type="ARBA" id="ARBA00022991"/>
    </source>
</evidence>
<dbReference type="EMBL" id="KF254475">
    <property type="protein sequence ID" value="AGR45609.1"/>
    <property type="molecule type" value="mRNA"/>
</dbReference>
<evidence type="ECO:0000256" key="6">
    <source>
        <dbReference type="ARBA" id="ARBA00022640"/>
    </source>
</evidence>
<dbReference type="EMBL" id="KF254473">
    <property type="protein sequence ID" value="AGR45607.1"/>
    <property type="molecule type" value="mRNA"/>
</dbReference>
<evidence type="ECO:0000256" key="9">
    <source>
        <dbReference type="ARBA" id="ARBA00023078"/>
    </source>
</evidence>
<feature type="binding site" evidence="18 19">
    <location>
        <position position="64"/>
    </location>
    <ligand>
        <name>(2R,3E)-phycocyanobilin</name>
        <dbReference type="ChEBI" id="CHEBI:85275"/>
        <label>2</label>
    </ligand>
</feature>
<keyword evidence="7" id="KW-0249">Electron transport</keyword>
<evidence type="ECO:0000313" key="16">
    <source>
        <dbReference type="EMBL" id="AGR45608.1"/>
    </source>
</evidence>
<keyword evidence="9" id="KW-0793">Thylakoid</keyword>
<dbReference type="PDB" id="7S96">
    <property type="method" value="X-ray"/>
    <property type="resolution" value="1.80 A"/>
    <property type="chains" value="A/C=49-109"/>
</dbReference>
<gene>
    <name evidence="15" type="primary">cpeA1</name>
    <name evidence="16" type="synonym">cpeA2</name>
    <name evidence="17" type="synonym">cpeA3</name>
</gene>
<keyword evidence="10" id="KW-0472">Membrane</keyword>
<feature type="binding site" evidence="18 19">
    <location>
        <position position="87"/>
    </location>
    <ligand>
        <name>(2R,3E)-phycocyanobilin</name>
        <dbReference type="ChEBI" id="CHEBI:85275"/>
        <label>1</label>
    </ligand>
</feature>
<feature type="binding site" evidence="19">
    <location>
        <position position="70"/>
    </location>
    <ligand>
        <name>(2R,3E)-phycocyanobilin</name>
        <dbReference type="ChEBI" id="CHEBI:85275"/>
        <label>1</label>
    </ligand>
</feature>
<comment type="similarity">
    <text evidence="2">Belongs to the phycoerythrin family.</text>
</comment>
<dbReference type="Pfam" id="PF02972">
    <property type="entry name" value="Phycoerythr_ab"/>
    <property type="match status" value="1"/>
</dbReference>
<accession>A0A067XP79</accession>
<evidence type="ECO:0000259" key="14">
    <source>
        <dbReference type="Pfam" id="PF02972"/>
    </source>
</evidence>
<feature type="binding site" evidence="18 19">
    <location>
        <position position="75"/>
    </location>
    <ligand>
        <name>(2R,3E)-phycocyanobilin</name>
        <dbReference type="ChEBI" id="CHEBI:85275"/>
        <label>1</label>
    </ligand>
</feature>
<keyword evidence="4" id="KW-0150">Chloroplast</keyword>
<comment type="subcellular location">
    <subcellularLocation>
        <location evidence="1">Plastid</location>
        <location evidence="1">Chloroplast thylakoid membrane</location>
        <topology evidence="1">Peripheral membrane protein</topology>
        <orientation evidence="1">Lumenal side</orientation>
    </subcellularLocation>
</comment>
<dbReference type="EMBL" id="KF254474">
    <property type="protein sequence ID" value="AGR45608.1"/>
    <property type="molecule type" value="mRNA"/>
</dbReference>
<dbReference type="PDB" id="7T89">
    <property type="method" value="X-ray"/>
    <property type="resolution" value="1.00 A"/>
    <property type="chains" value="A/C=48-110"/>
</dbReference>
<evidence type="ECO:0000256" key="5">
    <source>
        <dbReference type="ARBA" id="ARBA00022531"/>
    </source>
</evidence>
<evidence type="ECO:0007829" key="18">
    <source>
        <dbReference type="PDB" id="7S96"/>
    </source>
</evidence>
<dbReference type="Gene3D" id="3.90.510.10">
    <property type="entry name" value="Phycoerythrin alpha chain"/>
    <property type="match status" value="1"/>
</dbReference>
<reference evidence="15" key="1">
    <citation type="submission" date="2013-06" db="EMBL/GenBank/DDBJ databases">
        <title>Quantum coherence of cryptophyte phycoerythrin.</title>
        <authorList>
            <person name="Teng C.-Y."/>
            <person name="Green B.R."/>
        </authorList>
    </citation>
    <scope>NUCLEOTIDE SEQUENCE</scope>
</reference>
<feature type="binding site" evidence="18 19">
    <location>
        <position position="69"/>
    </location>
    <ligand>
        <name>(2R,3E)-phycocyanobilin</name>
        <dbReference type="ChEBI" id="CHEBI:85275"/>
        <label>1</label>
    </ligand>
</feature>
<protein>
    <submittedName>
        <fullName evidence="15">Phycoerythrin alpha subunit 1</fullName>
    </submittedName>
    <submittedName>
        <fullName evidence="16">Phycoerythrin alpha subunit 2</fullName>
    </submittedName>
    <submittedName>
        <fullName evidence="17">Phycoerythrin alpha subunit 3</fullName>
    </submittedName>
</protein>
<evidence type="ECO:0007829" key="19">
    <source>
        <dbReference type="PDB" id="7S97"/>
    </source>
</evidence>
<evidence type="ECO:0000256" key="3">
    <source>
        <dbReference type="ARBA" id="ARBA00022448"/>
    </source>
</evidence>
<comment type="function">
    <text evidence="12">Light-harvesting photosynthetic tetrapyrrole chromophore-protein from the phycobiliprotein complex.</text>
</comment>
<evidence type="ECO:0007829" key="20">
    <source>
        <dbReference type="PDB" id="7T89"/>
    </source>
</evidence>
<feature type="domain" description="Phycoerythrin alpha chain" evidence="14">
    <location>
        <begin position="54"/>
        <end position="100"/>
    </location>
</feature>
<dbReference type="SMR" id="A0A067XP79"/>
<dbReference type="GO" id="GO:0015979">
    <property type="term" value="P:photosynthesis"/>
    <property type="evidence" value="ECO:0007669"/>
    <property type="project" value="UniProtKB-KW"/>
</dbReference>
<dbReference type="AlphaFoldDB" id="A0A067XP79"/>
<dbReference type="InterPro" id="IPR011070">
    <property type="entry name" value="Globular_prot_asu/bsu"/>
</dbReference>
<feature type="binding site" evidence="20">
    <location>
        <position position="63"/>
    </location>
    <ligand>
        <name>(2R,3E)-phycocyanobilin</name>
        <dbReference type="ChEBI" id="CHEBI:85275"/>
        <label>1</label>
    </ligand>
</feature>
<proteinExistence type="evidence at protein level"/>
<feature type="binding site" evidence="18 19">
    <location>
        <position position="71"/>
    </location>
    <ligand>
        <name>(2R,3E)-phycocyanobilin</name>
        <dbReference type="ChEBI" id="CHEBI:85275"/>
        <label>1</label>
    </ligand>
</feature>
<dbReference type="InterPro" id="IPR004228">
    <property type="entry name" value="Phycoerythr_a"/>
</dbReference>
<reference evidence="20" key="3">
    <citation type="journal article" date="2023" name="Protein Sci.">
        <title>Molecular structures reveal the origin of spectral variation in cryptophyte light harvesting antenna proteins.</title>
        <authorList>
            <person name="Michie K.A."/>
            <person name="Harrop S.J."/>
            <person name="Rathbone H.W."/>
            <person name="Wilk K.E."/>
            <person name="Teng C.Y."/>
            <person name="Hoef-Emden K."/>
            <person name="Hiller R.G."/>
            <person name="Green B.R."/>
            <person name="Curmi P.M.G."/>
        </authorList>
    </citation>
    <scope>X-RAY CRYSTALLOGRAPHY (1.00 ANGSTROMS) OF 48-110 IN COMPLEX WITH (2R,3E)-PHYCOCYANOBILIN</scope>
</reference>
<evidence type="ECO:0000256" key="1">
    <source>
        <dbReference type="ARBA" id="ARBA00004622"/>
    </source>
</evidence>
<evidence type="ECO:0000256" key="4">
    <source>
        <dbReference type="ARBA" id="ARBA00022528"/>
    </source>
</evidence>
<dbReference type="PDB" id="7S97">
    <property type="method" value="X-ray"/>
    <property type="resolution" value="2.35 A"/>
    <property type="chains" value="A/C=49-109"/>
</dbReference>
<sequence>MYTKAVLLAFVGSAAAFNAPMMTVRRDAIATGAAAAVVAPMLRPAGAKMAKDSKAPVVEIFDERDGCTSAGSTGKASDAGEKGLLVKVSMQKVGYNAIMAKSVAASYMNK</sequence>
<evidence type="ECO:0000256" key="12">
    <source>
        <dbReference type="ARBA" id="ARBA00033724"/>
    </source>
</evidence>
<evidence type="ECO:0000313" key="15">
    <source>
        <dbReference type="EMBL" id="AGR45607.1"/>
    </source>
</evidence>